<dbReference type="Pfam" id="PF08737">
    <property type="entry name" value="Rgp1"/>
    <property type="match status" value="1"/>
</dbReference>
<dbReference type="EMBL" id="ML119122">
    <property type="protein sequence ID" value="RPB13568.1"/>
    <property type="molecule type" value="Genomic_DNA"/>
</dbReference>
<gene>
    <name evidence="2" type="ORF">P167DRAFT_521467</name>
</gene>
<feature type="compositionally biased region" description="Low complexity" evidence="1">
    <location>
        <begin position="198"/>
        <end position="211"/>
    </location>
</feature>
<dbReference type="Proteomes" id="UP000277580">
    <property type="component" value="Unassembled WGS sequence"/>
</dbReference>
<name>A0A3N4KVS3_9PEZI</name>
<feature type="compositionally biased region" description="Low complexity" evidence="1">
    <location>
        <begin position="223"/>
        <end position="243"/>
    </location>
</feature>
<dbReference type="Gene3D" id="2.60.40.640">
    <property type="match status" value="1"/>
</dbReference>
<dbReference type="STRING" id="1392247.A0A3N4KVS3"/>
<feature type="compositionally biased region" description="Low complexity" evidence="1">
    <location>
        <begin position="263"/>
        <end position="279"/>
    </location>
</feature>
<dbReference type="FunCoup" id="A0A3N4KVS3">
    <property type="interactions" value="59"/>
</dbReference>
<protein>
    <submittedName>
        <fullName evidence="2">Rgp1-domain-containing protein</fullName>
    </submittedName>
</protein>
<dbReference type="PANTHER" id="PTHR12507">
    <property type="entry name" value="REDUCED GROWTH PHENOTYPE 1 RGP1, YEAST -RELATED"/>
    <property type="match status" value="1"/>
</dbReference>
<dbReference type="OrthoDB" id="1918at2759"/>
<keyword evidence="3" id="KW-1185">Reference proteome</keyword>
<evidence type="ECO:0000313" key="2">
    <source>
        <dbReference type="EMBL" id="RPB13568.1"/>
    </source>
</evidence>
<evidence type="ECO:0000256" key="1">
    <source>
        <dbReference type="SAM" id="MobiDB-lite"/>
    </source>
</evidence>
<proteinExistence type="predicted"/>
<dbReference type="InParanoid" id="A0A3N4KVS3"/>
<feature type="region of interest" description="Disordered" evidence="1">
    <location>
        <begin position="68"/>
        <end position="304"/>
    </location>
</feature>
<reference evidence="2 3" key="1">
    <citation type="journal article" date="2018" name="Nat. Ecol. Evol.">
        <title>Pezizomycetes genomes reveal the molecular basis of ectomycorrhizal truffle lifestyle.</title>
        <authorList>
            <person name="Murat C."/>
            <person name="Payen T."/>
            <person name="Noel B."/>
            <person name="Kuo A."/>
            <person name="Morin E."/>
            <person name="Chen J."/>
            <person name="Kohler A."/>
            <person name="Krizsan K."/>
            <person name="Balestrini R."/>
            <person name="Da Silva C."/>
            <person name="Montanini B."/>
            <person name="Hainaut M."/>
            <person name="Levati E."/>
            <person name="Barry K.W."/>
            <person name="Belfiori B."/>
            <person name="Cichocki N."/>
            <person name="Clum A."/>
            <person name="Dockter R.B."/>
            <person name="Fauchery L."/>
            <person name="Guy J."/>
            <person name="Iotti M."/>
            <person name="Le Tacon F."/>
            <person name="Lindquist E.A."/>
            <person name="Lipzen A."/>
            <person name="Malagnac F."/>
            <person name="Mello A."/>
            <person name="Molinier V."/>
            <person name="Miyauchi S."/>
            <person name="Poulain J."/>
            <person name="Riccioni C."/>
            <person name="Rubini A."/>
            <person name="Sitrit Y."/>
            <person name="Splivallo R."/>
            <person name="Traeger S."/>
            <person name="Wang M."/>
            <person name="Zifcakova L."/>
            <person name="Wipf D."/>
            <person name="Zambonelli A."/>
            <person name="Paolocci F."/>
            <person name="Nowrousian M."/>
            <person name="Ottonello S."/>
            <person name="Baldrian P."/>
            <person name="Spatafora J.W."/>
            <person name="Henrissat B."/>
            <person name="Nagy L.G."/>
            <person name="Aury J.M."/>
            <person name="Wincker P."/>
            <person name="Grigoriev I.V."/>
            <person name="Bonfante P."/>
            <person name="Martin F.M."/>
        </authorList>
    </citation>
    <scope>NUCLEOTIDE SEQUENCE [LARGE SCALE GENOMIC DNA]</scope>
    <source>
        <strain evidence="2 3">CCBAS932</strain>
    </source>
</reference>
<dbReference type="InterPro" id="IPR014848">
    <property type="entry name" value="Rgp1"/>
</dbReference>
<accession>A0A3N4KVS3</accession>
<dbReference type="InterPro" id="IPR014752">
    <property type="entry name" value="Arrestin-like_C"/>
</dbReference>
<evidence type="ECO:0000313" key="3">
    <source>
        <dbReference type="Proteomes" id="UP000277580"/>
    </source>
</evidence>
<dbReference type="AlphaFoldDB" id="A0A3N4KVS3"/>
<feature type="compositionally biased region" description="Polar residues" evidence="1">
    <location>
        <begin position="73"/>
        <end position="85"/>
    </location>
</feature>
<sequence length="847" mass="89330">MSDIRVFVTFPETSTVFAGEKLECKITFKNVSSKPTGNVYGLPATNGSLVAPGGVGAGVGVGATVAGGRPSSRAGTSQLPATTARSGAVSPRIPAGSGRPTSAHKPSLSLSVPAGKVPPTSPVSASGASGGIGHKHKRSISIVSIGSEAGGLETGGREDSRSPNTQGRARSHGRSASLHTLPRRSPMLNGFTPTSAISPQSPFRPSQSSTPIAEAQTPGAFSFTPRTPNTPTTPKTPGGFKPTHSQSKSIHKAYKFPPGPTPLLITTESLSSDESTSESQPQPVRKVSHIALRSPTDDTDPERAQSRVISAHSVGGDTPRSSGEFYSMSNSTTETLVSEYDPRAAVRTVKQTHSRRHSLLAIGPRSSESLMMGYAQVSGTFTLDGSLIQTSIFDDVKRRGVVGQMGGGVIGLETNKSDGGFLSGFGWSSFGGGFGGLLGGNNMSSIAEMKTIASSKSIPILSTPQSILFVDLRLAAGESRTYTYSFTLPKGIPPSHRGKAIKVTYNLVIGTQRPGKGVQQPKVVEIPFRVIPHVEPGGYLHTHDLMSPIILLRDEATISCVEEQKALTPPDPSVPKKPAKQESSLDDFLSYVDRLLAPQDYNNFQNPLGILSPSVPMMSKRMSMWEEMPTSSKDAIEFAVLRGAGGSTDATQFEIARNGRKVASLTLARPAYKLGETITAVIDFSKAKIPCYHINLSLETAETVTPSIALRSPSSIHRATRKIHSQHSESTLFAKRVVFTPTIPPSATPEFSTSGVSNNWTLRLEFVTPVLSARLNPNGGEEAVADDLLEQTHADDRGELFEARQGLLVESFDASVPVKVYPNAAEVACGGSVGAQTTAAAKVGYVV</sequence>
<organism evidence="2 3">
    <name type="scientific">Morchella conica CCBAS932</name>
    <dbReference type="NCBI Taxonomy" id="1392247"/>
    <lineage>
        <taxon>Eukaryota</taxon>
        <taxon>Fungi</taxon>
        <taxon>Dikarya</taxon>
        <taxon>Ascomycota</taxon>
        <taxon>Pezizomycotina</taxon>
        <taxon>Pezizomycetes</taxon>
        <taxon>Pezizales</taxon>
        <taxon>Morchellaceae</taxon>
        <taxon>Morchella</taxon>
    </lineage>
</organism>